<dbReference type="GO" id="GO:0071596">
    <property type="term" value="P:ubiquitin-dependent protein catabolic process via the N-end rule pathway"/>
    <property type="evidence" value="ECO:0007669"/>
    <property type="project" value="InterPro"/>
</dbReference>
<comment type="catalytic activity">
    <reaction evidence="4">
        <text>N-terminal L-glutamyl-[protein] + L-leucyl-tRNA(Leu) = N-terminal L-leucyl-L-glutamyl-[protein] + tRNA(Leu) + H(+)</text>
        <dbReference type="Rhea" id="RHEA:50412"/>
        <dbReference type="Rhea" id="RHEA-COMP:9613"/>
        <dbReference type="Rhea" id="RHEA-COMP:9622"/>
        <dbReference type="Rhea" id="RHEA-COMP:12664"/>
        <dbReference type="Rhea" id="RHEA-COMP:12668"/>
        <dbReference type="ChEBI" id="CHEBI:15378"/>
        <dbReference type="ChEBI" id="CHEBI:64721"/>
        <dbReference type="ChEBI" id="CHEBI:78442"/>
        <dbReference type="ChEBI" id="CHEBI:78494"/>
        <dbReference type="ChEBI" id="CHEBI:133041"/>
        <dbReference type="EC" id="2.3.2.29"/>
    </reaction>
</comment>
<dbReference type="InterPro" id="IPR007471">
    <property type="entry name" value="N-end_Aminoacyl_Trfase_N"/>
</dbReference>
<dbReference type="NCBIfam" id="NF002341">
    <property type="entry name" value="PRK01305.1-1"/>
    <property type="match status" value="1"/>
</dbReference>
<keyword evidence="2 4" id="KW-0808">Transferase</keyword>
<dbReference type="EC" id="2.3.2.29" evidence="4"/>
<dbReference type="Pfam" id="PF04376">
    <property type="entry name" value="ATE_N"/>
    <property type="match status" value="1"/>
</dbReference>
<comment type="subcellular location">
    <subcellularLocation>
        <location evidence="4">Cytoplasm</location>
    </subcellularLocation>
</comment>
<keyword evidence="3 4" id="KW-0012">Acyltransferase</keyword>
<dbReference type="Proteomes" id="UP001205843">
    <property type="component" value="Unassembled WGS sequence"/>
</dbReference>
<dbReference type="InterPro" id="IPR007472">
    <property type="entry name" value="N-end_Aminoacyl_Trfase_C"/>
</dbReference>
<dbReference type="RefSeq" id="WP_253480846.1">
    <property type="nucleotide sequence ID" value="NZ_JALJXV010000008.1"/>
</dbReference>
<evidence type="ECO:0000259" key="5">
    <source>
        <dbReference type="Pfam" id="PF04376"/>
    </source>
</evidence>
<dbReference type="HAMAP" id="MF_00689">
    <property type="entry name" value="Bpt"/>
    <property type="match status" value="1"/>
</dbReference>
<organism evidence="7 8">
    <name type="scientific">Natronocella acetinitrilica</name>
    <dbReference type="NCBI Taxonomy" id="414046"/>
    <lineage>
        <taxon>Bacteria</taxon>
        <taxon>Pseudomonadati</taxon>
        <taxon>Pseudomonadota</taxon>
        <taxon>Gammaproteobacteria</taxon>
        <taxon>Chromatiales</taxon>
        <taxon>Ectothiorhodospiraceae</taxon>
        <taxon>Natronocella</taxon>
    </lineage>
</organism>
<dbReference type="GO" id="GO:0004057">
    <property type="term" value="F:arginyl-tRNA--protein transferase activity"/>
    <property type="evidence" value="ECO:0007669"/>
    <property type="project" value="InterPro"/>
</dbReference>
<evidence type="ECO:0000256" key="1">
    <source>
        <dbReference type="ARBA" id="ARBA00022490"/>
    </source>
</evidence>
<dbReference type="EMBL" id="JALJXV010000008">
    <property type="protein sequence ID" value="MCP1676107.1"/>
    <property type="molecule type" value="Genomic_DNA"/>
</dbReference>
<dbReference type="SUPFAM" id="SSF55729">
    <property type="entry name" value="Acyl-CoA N-acyltransferases (Nat)"/>
    <property type="match status" value="1"/>
</dbReference>
<name>A0AAE3G967_9GAMM</name>
<dbReference type="InterPro" id="IPR016181">
    <property type="entry name" value="Acyl_CoA_acyltransferase"/>
</dbReference>
<proteinExistence type="inferred from homology"/>
<keyword evidence="8" id="KW-1185">Reference proteome</keyword>
<keyword evidence="1 4" id="KW-0963">Cytoplasm</keyword>
<comment type="catalytic activity">
    <reaction evidence="4">
        <text>N-terminal L-aspartyl-[protein] + L-leucyl-tRNA(Leu) = N-terminal L-leucyl-L-aspartyl-[protein] + tRNA(Leu) + H(+)</text>
        <dbReference type="Rhea" id="RHEA:50420"/>
        <dbReference type="Rhea" id="RHEA-COMP:9613"/>
        <dbReference type="Rhea" id="RHEA-COMP:9622"/>
        <dbReference type="Rhea" id="RHEA-COMP:12669"/>
        <dbReference type="Rhea" id="RHEA-COMP:12674"/>
        <dbReference type="ChEBI" id="CHEBI:15378"/>
        <dbReference type="ChEBI" id="CHEBI:64720"/>
        <dbReference type="ChEBI" id="CHEBI:78442"/>
        <dbReference type="ChEBI" id="CHEBI:78494"/>
        <dbReference type="ChEBI" id="CHEBI:133042"/>
        <dbReference type="EC" id="2.3.2.29"/>
    </reaction>
</comment>
<dbReference type="PANTHER" id="PTHR21367">
    <property type="entry name" value="ARGININE-TRNA-PROTEIN TRANSFERASE 1"/>
    <property type="match status" value="1"/>
</dbReference>
<dbReference type="PIRSF" id="PIRSF037208">
    <property type="entry name" value="ATE_pro_prd"/>
    <property type="match status" value="1"/>
</dbReference>
<feature type="domain" description="N-end rule aminoacyl transferase C-terminal" evidence="6">
    <location>
        <begin position="111"/>
        <end position="231"/>
    </location>
</feature>
<evidence type="ECO:0000256" key="3">
    <source>
        <dbReference type="ARBA" id="ARBA00023315"/>
    </source>
</evidence>
<comment type="similarity">
    <text evidence="4">Belongs to the R-transferase family. Bpt subfamily.</text>
</comment>
<evidence type="ECO:0000256" key="2">
    <source>
        <dbReference type="ARBA" id="ARBA00022679"/>
    </source>
</evidence>
<evidence type="ECO:0000256" key="4">
    <source>
        <dbReference type="HAMAP-Rule" id="MF_00689"/>
    </source>
</evidence>
<accession>A0AAE3G967</accession>
<dbReference type="Pfam" id="PF04377">
    <property type="entry name" value="ATE_C"/>
    <property type="match status" value="1"/>
</dbReference>
<comment type="function">
    <text evidence="4">Functions in the N-end rule pathway of protein degradation where it conjugates Leu from its aminoacyl-tRNA to the N-termini of proteins containing an N-terminal aspartate or glutamate.</text>
</comment>
<evidence type="ECO:0000313" key="8">
    <source>
        <dbReference type="Proteomes" id="UP001205843"/>
    </source>
</evidence>
<comment type="caution">
    <text evidence="7">The sequence shown here is derived from an EMBL/GenBank/DDBJ whole genome shotgun (WGS) entry which is preliminary data.</text>
</comment>
<evidence type="ECO:0000313" key="7">
    <source>
        <dbReference type="EMBL" id="MCP1676107.1"/>
    </source>
</evidence>
<dbReference type="InterPro" id="IPR030700">
    <property type="entry name" value="N-end_Aminoacyl_Trfase"/>
</dbReference>
<feature type="domain" description="N-end aminoacyl transferase N-terminal" evidence="5">
    <location>
        <begin position="21"/>
        <end position="91"/>
    </location>
</feature>
<evidence type="ECO:0000259" key="6">
    <source>
        <dbReference type="Pfam" id="PF04377"/>
    </source>
</evidence>
<gene>
    <name evidence="4" type="primary">bpt</name>
    <name evidence="7" type="ORF">J2T57_003266</name>
</gene>
<dbReference type="AlphaFoldDB" id="A0AAE3G967"/>
<sequence>MKSDQRNPGSGTLWLYSTGEHACSYLEDRSARTVFVDPAFPVSNAHYSRLITQGMRRSGHFIYQPGCAGCSSCKSLRIPVADFCANRAQRRCWNRNQDIRIIQRPPVFVQQHFALYRHYMSHRHPGSGMDEHDPERYMEFLVSNWSDTVFLEMRRGQDLLGVAVTDRLADGLSAVYTFFHPELARRSLGTFGILAQIEHARMNGLAYVYLGYWIAESPKMRYKATFRPHEIHTGGRWLRTP</sequence>
<dbReference type="GO" id="GO:0008914">
    <property type="term" value="F:leucyl-tRNA--protein transferase activity"/>
    <property type="evidence" value="ECO:0007669"/>
    <property type="project" value="UniProtKB-UniRule"/>
</dbReference>
<dbReference type="InterPro" id="IPR017138">
    <property type="entry name" value="Asp_Glu_LeuTrfase"/>
</dbReference>
<protein>
    <recommendedName>
        <fullName evidence="4">Aspartate/glutamate leucyltransferase</fullName>
        <ecNumber evidence="4">2.3.2.29</ecNumber>
    </recommendedName>
</protein>
<dbReference type="PANTHER" id="PTHR21367:SF1">
    <property type="entry name" value="ARGINYL-TRNA--PROTEIN TRANSFERASE 1"/>
    <property type="match status" value="1"/>
</dbReference>
<reference evidence="7" key="1">
    <citation type="submission" date="2022-03" db="EMBL/GenBank/DDBJ databases">
        <title>Genomic Encyclopedia of Type Strains, Phase III (KMG-III): the genomes of soil and plant-associated and newly described type strains.</title>
        <authorList>
            <person name="Whitman W."/>
        </authorList>
    </citation>
    <scope>NUCLEOTIDE SEQUENCE</scope>
    <source>
        <strain evidence="7">ANL 6-2</strain>
    </source>
</reference>
<dbReference type="GO" id="GO:0005737">
    <property type="term" value="C:cytoplasm"/>
    <property type="evidence" value="ECO:0007669"/>
    <property type="project" value="UniProtKB-SubCell"/>
</dbReference>
<dbReference type="NCBIfam" id="NF002346">
    <property type="entry name" value="PRK01305.2-3"/>
    <property type="match status" value="1"/>
</dbReference>
<dbReference type="NCBIfam" id="NF002342">
    <property type="entry name" value="PRK01305.1-3"/>
    <property type="match status" value="1"/>
</dbReference>